<proteinExistence type="predicted"/>
<protein>
    <submittedName>
        <fullName evidence="2">Uncharacterized protein</fullName>
    </submittedName>
</protein>
<comment type="caution">
    <text evidence="2">The sequence shown here is derived from an EMBL/GenBank/DDBJ whole genome shotgun (WGS) entry which is preliminary data.</text>
</comment>
<evidence type="ECO:0000313" key="2">
    <source>
        <dbReference type="EMBL" id="TNV79508.1"/>
    </source>
</evidence>
<feature type="compositionally biased region" description="Polar residues" evidence="1">
    <location>
        <begin position="379"/>
        <end position="393"/>
    </location>
</feature>
<organism evidence="2 3">
    <name type="scientific">Halteria grandinella</name>
    <dbReference type="NCBI Taxonomy" id="5974"/>
    <lineage>
        <taxon>Eukaryota</taxon>
        <taxon>Sar</taxon>
        <taxon>Alveolata</taxon>
        <taxon>Ciliophora</taxon>
        <taxon>Intramacronucleata</taxon>
        <taxon>Spirotrichea</taxon>
        <taxon>Stichotrichia</taxon>
        <taxon>Sporadotrichida</taxon>
        <taxon>Halteriidae</taxon>
        <taxon>Halteria</taxon>
    </lineage>
</organism>
<feature type="region of interest" description="Disordered" evidence="1">
    <location>
        <begin position="374"/>
        <end position="393"/>
    </location>
</feature>
<evidence type="ECO:0000313" key="3">
    <source>
        <dbReference type="Proteomes" id="UP000785679"/>
    </source>
</evidence>
<evidence type="ECO:0000256" key="1">
    <source>
        <dbReference type="SAM" id="MobiDB-lite"/>
    </source>
</evidence>
<sequence>MADLMLSQTSIATFQQGVKAIQQELEAKILGNETSNNLFKAINKVKEDLARMSTSGNKQLEESILSNVSMIEENLTRQNDLIRDELSSLSGKFEEHNEKFLEQIEQKFLKQSTNFEAMSQKFEKLEQQITTGGAGAFQHSPTQNPQSILTQSSYLEDTVDSVESGPLTLDHIDWKKYQFGDCFFMKKKIKIQHPYMPVQNDNSHRDTIEVAFEGEVYKQAPHGLGYVTYDNSGEGFLNFQGVATFNKGVMDGGPAIFQCEDGQRLVFSSMQKGRPSGCGKKYLATPFDAHVTTVNKKINVGGWAYYIGNFKDAQFNGQGALMLCDPQGTLFNGKFEKDLMHSGKQSVLPASGKGAREIYHAQFNLEEDLKNRKHYSKQAPVTSDQWTPQAPQE</sequence>
<dbReference type="Proteomes" id="UP000785679">
    <property type="component" value="Unassembled WGS sequence"/>
</dbReference>
<accession>A0A8J8NQA1</accession>
<name>A0A8J8NQA1_HALGN</name>
<keyword evidence="3" id="KW-1185">Reference proteome</keyword>
<gene>
    <name evidence="2" type="ORF">FGO68_gene8520</name>
</gene>
<dbReference type="AlphaFoldDB" id="A0A8J8NQA1"/>
<reference evidence="2" key="1">
    <citation type="submission" date="2019-06" db="EMBL/GenBank/DDBJ databases">
        <authorList>
            <person name="Zheng W."/>
        </authorList>
    </citation>
    <scope>NUCLEOTIDE SEQUENCE</scope>
    <source>
        <strain evidence="2">QDHG01</strain>
    </source>
</reference>
<dbReference type="EMBL" id="RRYP01008827">
    <property type="protein sequence ID" value="TNV79508.1"/>
    <property type="molecule type" value="Genomic_DNA"/>
</dbReference>